<protein>
    <submittedName>
        <fullName evidence="1">Lactonase</fullName>
    </submittedName>
</protein>
<gene>
    <name evidence="1" type="ORF">BCO9919_03258</name>
</gene>
<dbReference type="InterPro" id="IPR015943">
    <property type="entry name" value="WD40/YVTN_repeat-like_dom_sf"/>
</dbReference>
<dbReference type="InterPro" id="IPR011045">
    <property type="entry name" value="N2O_reductase_N"/>
</dbReference>
<name>A0A6J5J9S3_9BURK</name>
<dbReference type="EMBL" id="CABWIK020000017">
    <property type="protein sequence ID" value="CAB3968443.1"/>
    <property type="molecule type" value="Genomic_DNA"/>
</dbReference>
<accession>A0A6J5J9S3</accession>
<dbReference type="Proteomes" id="UP000494322">
    <property type="component" value="Unassembled WGS sequence"/>
</dbReference>
<proteinExistence type="predicted"/>
<dbReference type="SUPFAM" id="SSF50974">
    <property type="entry name" value="Nitrous oxide reductase, N-terminal domain"/>
    <property type="match status" value="1"/>
</dbReference>
<dbReference type="PANTHER" id="PTHR47197:SF3">
    <property type="entry name" value="DIHYDRO-HEME D1 DEHYDROGENASE"/>
    <property type="match status" value="1"/>
</dbReference>
<dbReference type="AlphaFoldDB" id="A0A6J5J9S3"/>
<dbReference type="Gene3D" id="2.130.10.10">
    <property type="entry name" value="YVTN repeat-like/Quinoprotein amine dehydrogenase"/>
    <property type="match status" value="2"/>
</dbReference>
<organism evidence="1 2">
    <name type="scientific">Burkholderia cenocepacia</name>
    <dbReference type="NCBI Taxonomy" id="95486"/>
    <lineage>
        <taxon>Bacteria</taxon>
        <taxon>Pseudomonadati</taxon>
        <taxon>Pseudomonadota</taxon>
        <taxon>Betaproteobacteria</taxon>
        <taxon>Burkholderiales</taxon>
        <taxon>Burkholderiaceae</taxon>
        <taxon>Burkholderia</taxon>
        <taxon>Burkholderia cepacia complex</taxon>
    </lineage>
</organism>
<sequence length="449" mass="47222">MVVVRRAPDGVTETDRARNAGFAGFRASCDGTDPSSSRVDAIHCVRNRSGESTDMHSNPFRPRSARLLAALTLATTAVAAHAADWIVSGNDGKYQRVEGRDTFLASPPADTLTLLDASTFPPKVALQVDVENGIQGPPQAVAITPDAKLALVGAPTRYDTAAKQLVFDTFLQVVNLDAAPPSITRIELGTHPQGIAIDRSGKLALVANVDGSVSILRIDGTNVTLDGNLKIGKKRLAGISFTHDGKHALVSLRDEQGIAVLNVDDGKVTDSGSRLSTGVAPYTIDVSSDNRWAVVSNVGLAGLPGYTGTLAGDADTVALIDVSRVPFRTVQYLTVPSLPEGVAISPNGKWIAVQGMDGSNLTADNPGRHKIGKVLLFEIRNGQAVKVSELPGGEAAQGIVFTADSRHVIVQFNVERQLALYSVEGGKLHDTGKRIALTGGPSSLRTLPR</sequence>
<evidence type="ECO:0000313" key="1">
    <source>
        <dbReference type="EMBL" id="CAB3968443.1"/>
    </source>
</evidence>
<dbReference type="InterPro" id="IPR051200">
    <property type="entry name" value="Host-pathogen_enzymatic-act"/>
</dbReference>
<reference evidence="1 2" key="1">
    <citation type="submission" date="2020-04" db="EMBL/GenBank/DDBJ databases">
        <authorList>
            <person name="Depoorter E."/>
        </authorList>
    </citation>
    <scope>NUCLEOTIDE SEQUENCE [LARGE SCALE GENOMIC DNA]</scope>
    <source>
        <strain evidence="1 2">BCC0132</strain>
    </source>
</reference>
<dbReference type="PANTHER" id="PTHR47197">
    <property type="entry name" value="PROTEIN NIRF"/>
    <property type="match status" value="1"/>
</dbReference>
<evidence type="ECO:0000313" key="2">
    <source>
        <dbReference type="Proteomes" id="UP000494322"/>
    </source>
</evidence>